<proteinExistence type="predicted"/>
<dbReference type="EMBL" id="JANHOG010000582">
    <property type="protein sequence ID" value="KAJ3553074.1"/>
    <property type="molecule type" value="Genomic_DNA"/>
</dbReference>
<gene>
    <name evidence="1" type="ORF">NM688_g3811</name>
</gene>
<comment type="caution">
    <text evidence="1">The sequence shown here is derived from an EMBL/GenBank/DDBJ whole genome shotgun (WGS) entry which is preliminary data.</text>
</comment>
<evidence type="ECO:0000313" key="1">
    <source>
        <dbReference type="EMBL" id="KAJ3553074.1"/>
    </source>
</evidence>
<organism evidence="1 2">
    <name type="scientific">Phlebia brevispora</name>
    <dbReference type="NCBI Taxonomy" id="194682"/>
    <lineage>
        <taxon>Eukaryota</taxon>
        <taxon>Fungi</taxon>
        <taxon>Dikarya</taxon>
        <taxon>Basidiomycota</taxon>
        <taxon>Agaricomycotina</taxon>
        <taxon>Agaricomycetes</taxon>
        <taxon>Polyporales</taxon>
        <taxon>Meruliaceae</taxon>
        <taxon>Phlebia</taxon>
    </lineage>
</organism>
<name>A0ACC1T4F7_9APHY</name>
<keyword evidence="2" id="KW-1185">Reference proteome</keyword>
<accession>A0ACC1T4F7</accession>
<evidence type="ECO:0000313" key="2">
    <source>
        <dbReference type="Proteomes" id="UP001148662"/>
    </source>
</evidence>
<reference evidence="1" key="1">
    <citation type="submission" date="2022-07" db="EMBL/GenBank/DDBJ databases">
        <title>Genome Sequence of Phlebia brevispora.</title>
        <authorList>
            <person name="Buettner E."/>
        </authorList>
    </citation>
    <scope>NUCLEOTIDE SEQUENCE</scope>
    <source>
        <strain evidence="1">MPL23</strain>
    </source>
</reference>
<protein>
    <submittedName>
        <fullName evidence="1">Uncharacterized protein</fullName>
    </submittedName>
</protein>
<dbReference type="Proteomes" id="UP001148662">
    <property type="component" value="Unassembled WGS sequence"/>
</dbReference>
<sequence length="396" mass="43716">MSTSASGSATLNMYEAQLPIAYGVYVALASAVYEHAITLEFEYEFLWQRKWTAATWLFIANRYSLLACVISQSAPYSAQSVIHAADATIHPYSLCRHVVYARTLIIPAQVFSALRVFALLGYAYLPAGCVFLLGMTQVAINLYESAHAVYSYVDDPLFGASCFPSSLLSVSTRLQSVLPSLIQHCLIDKLGLSLTLTTIASDVIALITTWVTTYQHIRQAASVNVPTSFSLALIEYGTLYFIAICAMNVLSLVKIFTPFSGLLVGDTTGFIFTLPNILLSRFLINVGHAEHLAPSTVSRFSQFSAPNFRVPSLPGDQEDEEYRCEAAFCQECSNQPDPREYRNPRESDGDKSGTWHAVGDSSDPPEVRTLRYGQSPKSDAFSSLERCRLHPNSQHR</sequence>